<gene>
    <name evidence="2" type="ORF">FJY68_11130</name>
</gene>
<sequence>MKKLLALVALFACVATLSAADTGTKSLVLGSGSIAGTITDSVTNAPIAGAKVSVGCHGQNATTGDDGTYVIGGLAPGDYTVKAMKCGYMMKAYPEPVHVEDGPVTGIDIALAPIGGGGGSGSISGTVYDKATNAPIAGAKVMAGCGKYDLTEDDGTYTITNLADGSYTVKAMKEGYKCAEYPDPVVIEDGGDVTGIDFHLVGTSNRALY</sequence>
<protein>
    <submittedName>
        <fullName evidence="2">Carboxypeptidase regulatory-like domain-containing protein</fullName>
    </submittedName>
</protein>
<evidence type="ECO:0000313" key="3">
    <source>
        <dbReference type="Proteomes" id="UP000779900"/>
    </source>
</evidence>
<dbReference type="Proteomes" id="UP000779900">
    <property type="component" value="Unassembled WGS sequence"/>
</dbReference>
<keyword evidence="2" id="KW-0645">Protease</keyword>
<name>A0A937XJR2_UNCW3</name>
<comment type="caution">
    <text evidence="2">The sequence shown here is derived from an EMBL/GenBank/DDBJ whole genome shotgun (WGS) entry which is preliminary data.</text>
</comment>
<organism evidence="2 3">
    <name type="scientific">candidate division WOR-3 bacterium</name>
    <dbReference type="NCBI Taxonomy" id="2052148"/>
    <lineage>
        <taxon>Bacteria</taxon>
        <taxon>Bacteria division WOR-3</taxon>
    </lineage>
</organism>
<dbReference type="InterPro" id="IPR013784">
    <property type="entry name" value="Carb-bd-like_fold"/>
</dbReference>
<dbReference type="SUPFAM" id="SSF49452">
    <property type="entry name" value="Starch-binding domain-like"/>
    <property type="match status" value="2"/>
</dbReference>
<keyword evidence="2" id="KW-0121">Carboxypeptidase</keyword>
<keyword evidence="2" id="KW-0378">Hydrolase</keyword>
<accession>A0A937XJR2</accession>
<dbReference type="AlphaFoldDB" id="A0A937XJR2"/>
<feature type="chain" id="PRO_5037473737" evidence="1">
    <location>
        <begin position="20"/>
        <end position="209"/>
    </location>
</feature>
<evidence type="ECO:0000313" key="2">
    <source>
        <dbReference type="EMBL" id="MBM3332380.1"/>
    </source>
</evidence>
<reference evidence="2" key="1">
    <citation type="submission" date="2019-03" db="EMBL/GenBank/DDBJ databases">
        <title>Lake Tanganyika Metagenome-Assembled Genomes (MAGs).</title>
        <authorList>
            <person name="Tran P."/>
        </authorList>
    </citation>
    <scope>NUCLEOTIDE SEQUENCE</scope>
    <source>
        <strain evidence="2">K_DeepCast_150m_m2_040</strain>
    </source>
</reference>
<dbReference type="Gene3D" id="2.60.40.1120">
    <property type="entry name" value="Carboxypeptidase-like, regulatory domain"/>
    <property type="match status" value="2"/>
</dbReference>
<evidence type="ECO:0000256" key="1">
    <source>
        <dbReference type="SAM" id="SignalP"/>
    </source>
</evidence>
<dbReference type="GO" id="GO:0004180">
    <property type="term" value="F:carboxypeptidase activity"/>
    <property type="evidence" value="ECO:0007669"/>
    <property type="project" value="UniProtKB-KW"/>
</dbReference>
<keyword evidence="1" id="KW-0732">Signal</keyword>
<proteinExistence type="predicted"/>
<dbReference type="GO" id="GO:0030246">
    <property type="term" value="F:carbohydrate binding"/>
    <property type="evidence" value="ECO:0007669"/>
    <property type="project" value="InterPro"/>
</dbReference>
<dbReference type="Pfam" id="PF13620">
    <property type="entry name" value="CarboxypepD_reg"/>
    <property type="match status" value="2"/>
</dbReference>
<feature type="signal peptide" evidence="1">
    <location>
        <begin position="1"/>
        <end position="19"/>
    </location>
</feature>
<dbReference type="EMBL" id="VGIR01000081">
    <property type="protein sequence ID" value="MBM3332380.1"/>
    <property type="molecule type" value="Genomic_DNA"/>
</dbReference>